<gene>
    <name evidence="2" type="ORF">FQA47_019690</name>
</gene>
<dbReference type="Proteomes" id="UP000646548">
    <property type="component" value="Unassembled WGS sequence"/>
</dbReference>
<sequence length="89" mass="9717">MQTRPGLGYWYQCQFMFGSGRGPPGNLSKQLPGPTPALRWQPCVAVIWVCMCESVRKCSRKAKRSGNRIAHAADPYGPGCCQPGSRTSS</sequence>
<feature type="region of interest" description="Disordered" evidence="1">
    <location>
        <begin position="65"/>
        <end position="89"/>
    </location>
</feature>
<dbReference type="EMBL" id="WKFB01000071">
    <property type="protein sequence ID" value="KAF6737128.1"/>
    <property type="molecule type" value="Genomic_DNA"/>
</dbReference>
<accession>A0A834FN39</accession>
<evidence type="ECO:0000313" key="2">
    <source>
        <dbReference type="EMBL" id="KAF6737128.1"/>
    </source>
</evidence>
<comment type="caution">
    <text evidence="2">The sequence shown here is derived from an EMBL/GenBank/DDBJ whole genome shotgun (WGS) entry which is preliminary data.</text>
</comment>
<reference evidence="2" key="1">
    <citation type="journal article" name="BMC Genomics">
        <title>Long-read sequencing and de novo genome assembly of marine medaka (Oryzias melastigma).</title>
        <authorList>
            <person name="Liang P."/>
            <person name="Saqib H.S.A."/>
            <person name="Ni X."/>
            <person name="Shen Y."/>
        </authorList>
    </citation>
    <scope>NUCLEOTIDE SEQUENCE</scope>
    <source>
        <strain evidence="2">Bigg-433</strain>
    </source>
</reference>
<dbReference type="AlphaFoldDB" id="A0A834FN39"/>
<proteinExistence type="predicted"/>
<evidence type="ECO:0000313" key="3">
    <source>
        <dbReference type="Proteomes" id="UP000646548"/>
    </source>
</evidence>
<evidence type="ECO:0000256" key="1">
    <source>
        <dbReference type="SAM" id="MobiDB-lite"/>
    </source>
</evidence>
<organism evidence="2 3">
    <name type="scientific">Oryzias melastigma</name>
    <name type="common">Marine medaka</name>
    <dbReference type="NCBI Taxonomy" id="30732"/>
    <lineage>
        <taxon>Eukaryota</taxon>
        <taxon>Metazoa</taxon>
        <taxon>Chordata</taxon>
        <taxon>Craniata</taxon>
        <taxon>Vertebrata</taxon>
        <taxon>Euteleostomi</taxon>
        <taxon>Actinopterygii</taxon>
        <taxon>Neopterygii</taxon>
        <taxon>Teleostei</taxon>
        <taxon>Neoteleostei</taxon>
        <taxon>Acanthomorphata</taxon>
        <taxon>Ovalentaria</taxon>
        <taxon>Atherinomorphae</taxon>
        <taxon>Beloniformes</taxon>
        <taxon>Adrianichthyidae</taxon>
        <taxon>Oryziinae</taxon>
        <taxon>Oryzias</taxon>
    </lineage>
</organism>
<name>A0A834FN39_ORYME</name>
<protein>
    <submittedName>
        <fullName evidence="2">Uncharacterized protein</fullName>
    </submittedName>
</protein>